<keyword evidence="9" id="KW-1185">Reference proteome</keyword>
<protein>
    <recommendedName>
        <fullName evidence="7">FHA domain-containing protein</fullName>
    </recommendedName>
</protein>
<dbReference type="GO" id="GO:0016020">
    <property type="term" value="C:membrane"/>
    <property type="evidence" value="ECO:0007669"/>
    <property type="project" value="UniProtKB-SubCell"/>
</dbReference>
<evidence type="ECO:0000259" key="7">
    <source>
        <dbReference type="PROSITE" id="PS50006"/>
    </source>
</evidence>
<evidence type="ECO:0000313" key="8">
    <source>
        <dbReference type="EMBL" id="GGB11732.1"/>
    </source>
</evidence>
<comment type="subcellular location">
    <subcellularLocation>
        <location evidence="1">Membrane</location>
        <topology evidence="1">Multi-pass membrane protein</topology>
    </subcellularLocation>
</comment>
<reference evidence="8" key="2">
    <citation type="submission" date="2020-09" db="EMBL/GenBank/DDBJ databases">
        <authorList>
            <person name="Sun Q."/>
            <person name="Zhou Y."/>
        </authorList>
    </citation>
    <scope>NUCLEOTIDE SEQUENCE</scope>
    <source>
        <strain evidence="8">CGMCC 1.12813</strain>
    </source>
</reference>
<dbReference type="CDD" id="cd00060">
    <property type="entry name" value="FHA"/>
    <property type="match status" value="1"/>
</dbReference>
<feature type="transmembrane region" description="Helical" evidence="6">
    <location>
        <begin position="95"/>
        <end position="120"/>
    </location>
</feature>
<evidence type="ECO:0000256" key="6">
    <source>
        <dbReference type="SAM" id="Phobius"/>
    </source>
</evidence>
<evidence type="ECO:0000313" key="9">
    <source>
        <dbReference type="Proteomes" id="UP000606922"/>
    </source>
</evidence>
<dbReference type="Pfam" id="PF06271">
    <property type="entry name" value="RDD"/>
    <property type="match status" value="1"/>
</dbReference>
<feature type="domain" description="FHA" evidence="7">
    <location>
        <begin position="317"/>
        <end position="367"/>
    </location>
</feature>
<comment type="caution">
    <text evidence="8">The sequence shown here is derived from an EMBL/GenBank/DDBJ whole genome shotgun (WGS) entry which is preliminary data.</text>
</comment>
<evidence type="ECO:0000256" key="1">
    <source>
        <dbReference type="ARBA" id="ARBA00004141"/>
    </source>
</evidence>
<dbReference type="SUPFAM" id="SSF49879">
    <property type="entry name" value="SMAD/FHA domain"/>
    <property type="match status" value="1"/>
</dbReference>
<keyword evidence="3 6" id="KW-0812">Transmembrane</keyword>
<dbReference type="AlphaFoldDB" id="A0A916SQR6"/>
<evidence type="ECO:0000256" key="5">
    <source>
        <dbReference type="ARBA" id="ARBA00023136"/>
    </source>
</evidence>
<evidence type="ECO:0000256" key="3">
    <source>
        <dbReference type="ARBA" id="ARBA00022692"/>
    </source>
</evidence>
<dbReference type="InterPro" id="IPR010432">
    <property type="entry name" value="RDD"/>
</dbReference>
<keyword evidence="2" id="KW-0597">Phosphoprotein</keyword>
<dbReference type="InterPro" id="IPR008984">
    <property type="entry name" value="SMAD_FHA_dom_sf"/>
</dbReference>
<dbReference type="EMBL" id="BMGB01000002">
    <property type="protein sequence ID" value="GGB11732.1"/>
    <property type="molecule type" value="Genomic_DNA"/>
</dbReference>
<proteinExistence type="predicted"/>
<evidence type="ECO:0000256" key="2">
    <source>
        <dbReference type="ARBA" id="ARBA00022553"/>
    </source>
</evidence>
<keyword evidence="4 6" id="KW-1133">Transmembrane helix</keyword>
<dbReference type="Pfam" id="PF00498">
    <property type="entry name" value="FHA"/>
    <property type="match status" value="1"/>
</dbReference>
<dbReference type="RefSeq" id="WP_188511364.1">
    <property type="nucleotide sequence ID" value="NZ_BMGB01000002.1"/>
</dbReference>
<dbReference type="Gene3D" id="2.60.200.20">
    <property type="match status" value="1"/>
</dbReference>
<dbReference type="PROSITE" id="PS50006">
    <property type="entry name" value="FHA_DOMAIN"/>
    <property type="match status" value="1"/>
</dbReference>
<gene>
    <name evidence="8" type="ORF">GCM10010979_27560</name>
</gene>
<reference evidence="8" key="1">
    <citation type="journal article" date="2014" name="Int. J. Syst. Evol. Microbiol.">
        <title>Complete genome sequence of Corynebacterium casei LMG S-19264T (=DSM 44701T), isolated from a smear-ripened cheese.</title>
        <authorList>
            <consortium name="US DOE Joint Genome Institute (JGI-PGF)"/>
            <person name="Walter F."/>
            <person name="Albersmeier A."/>
            <person name="Kalinowski J."/>
            <person name="Ruckert C."/>
        </authorList>
    </citation>
    <scope>NUCLEOTIDE SEQUENCE</scope>
    <source>
        <strain evidence="8">CGMCC 1.12813</strain>
    </source>
</reference>
<sequence length="410" mass="42081">MSEITPTASAACWNCAQTLKPGAEQCVFCGVSQRQQPTAYVVSPDGMDAAAPPVQTWTPAADTAAPATSRTALDPSISGTAAGVGSQLAAFTVDVVVVAAVAVTVYLVSGAAVFAALAVFEMAVGLWVMEARTGATVGKLVLRIRTSRDDAPFSPGIGRALVRRLLTAAGFIVAVVGAWVVVASGAWDRSGRARSWGDIAARTQLVSVPRQDRVKRPVPVAASTVDAMSVDASIVLAAPQVVSTLAKPRAVDEDSVSQSQTGAGARAAVAADHAGPPVPAATSAAPVEPALPESADGTVLLVFDTGQRERFAAPVAVNLGRNPIVTEPGDKLVTVQDPEITVSKTHLRLEHSRGRTWVTDGGSTNGTDLLDDEGGVTTLAAGERVLLDEGVRVRVGNRAFTISLILGGEK</sequence>
<name>A0A916SQR6_9MICO</name>
<evidence type="ECO:0000256" key="4">
    <source>
        <dbReference type="ARBA" id="ARBA00022989"/>
    </source>
</evidence>
<dbReference type="Proteomes" id="UP000606922">
    <property type="component" value="Unassembled WGS sequence"/>
</dbReference>
<keyword evidence="5 6" id="KW-0472">Membrane</keyword>
<feature type="transmembrane region" description="Helical" evidence="6">
    <location>
        <begin position="165"/>
        <end position="187"/>
    </location>
</feature>
<organism evidence="8 9">
    <name type="scientific">Conyzicola nivalis</name>
    <dbReference type="NCBI Taxonomy" id="1477021"/>
    <lineage>
        <taxon>Bacteria</taxon>
        <taxon>Bacillati</taxon>
        <taxon>Actinomycetota</taxon>
        <taxon>Actinomycetes</taxon>
        <taxon>Micrococcales</taxon>
        <taxon>Microbacteriaceae</taxon>
        <taxon>Conyzicola</taxon>
    </lineage>
</organism>
<accession>A0A916SQR6</accession>
<dbReference type="InterPro" id="IPR000253">
    <property type="entry name" value="FHA_dom"/>
</dbReference>